<dbReference type="Pfam" id="PF12833">
    <property type="entry name" value="HTH_18"/>
    <property type="match status" value="1"/>
</dbReference>
<feature type="transmembrane region" description="Helical" evidence="1">
    <location>
        <begin position="384"/>
        <end position="404"/>
    </location>
</feature>
<evidence type="ECO:0000259" key="2">
    <source>
        <dbReference type="PROSITE" id="PS01124"/>
    </source>
</evidence>
<keyword evidence="1" id="KW-1133">Transmembrane helix</keyword>
<accession>A0A162Z509</accession>
<dbReference type="SUPFAM" id="SSF48452">
    <property type="entry name" value="TPR-like"/>
    <property type="match status" value="2"/>
</dbReference>
<dbReference type="InterPro" id="IPR011990">
    <property type="entry name" value="TPR-like_helical_dom_sf"/>
</dbReference>
<organism evidence="3 4">
    <name type="scientific">Aquimarina aggregata</name>
    <dbReference type="NCBI Taxonomy" id="1642818"/>
    <lineage>
        <taxon>Bacteria</taxon>
        <taxon>Pseudomonadati</taxon>
        <taxon>Bacteroidota</taxon>
        <taxon>Flavobacteriia</taxon>
        <taxon>Flavobacteriales</taxon>
        <taxon>Flavobacteriaceae</taxon>
        <taxon>Aquimarina</taxon>
    </lineage>
</organism>
<reference evidence="3 4" key="1">
    <citation type="submission" date="2016-01" db="EMBL/GenBank/DDBJ databases">
        <title>The draft genome sequence of Aquimarina sp. RZW4-3-2.</title>
        <authorList>
            <person name="Wang Y."/>
        </authorList>
    </citation>
    <scope>NUCLEOTIDE SEQUENCE [LARGE SCALE GENOMIC DNA]</scope>
    <source>
        <strain evidence="3 4">RZW4-3-2</strain>
    </source>
</reference>
<protein>
    <recommendedName>
        <fullName evidence="2">HTH araC/xylS-type domain-containing protein</fullName>
    </recommendedName>
</protein>
<dbReference type="Gene3D" id="1.25.40.10">
    <property type="entry name" value="Tetratricopeptide repeat domain"/>
    <property type="match status" value="2"/>
</dbReference>
<sequence length="563" mass="65971">MFGLQGISYSQKITSSDLDSLIGLDFKELHDKFYKTIETNRSTAEVYAKAYLQKGKNLDSVFETSKGFFYMSKLFMDNHEQRIVYLDSALDIVKNTWHVQQIAYLHTYKGAITQAKGDYDKALDYYLEGLAHSKKHEVLFYVSALQSNIASLKRKFGKYEEAKLLFKESLLYRKTRLGKKRNDSIPYLLTLSNLVTIYRQTKEIDSALYFYKQGVEMSKNTDIEGLFRMNEGMFYYYNKEYINAIETLNAGLDEFLKSKYRQGYGHHNIIDTYLFLGKSYNALSKKEKALIYFKKIDSIVQQSHNLISESRPAYLEIIKYYKTLKDKNYQLYYINRLLHNDSIFNSKHKSLSVKLVKEYDTPLLLIKKEELITELKSKNSQSHFGLILSSIIILIITSILFFSYRKNKQYQKRFEDLMNSTKKEVIIEKHENKITEESSSIGITEEVVEIILKELDQFEKNKGFLEMNITSGVLAKKINTNSKYLTKVIKYHRQKSFSPYINDLRIDYITNQLKLDSRLQNYTIKALAAEAGFNSAEVFSKYFFKKTGIYPSYFVKRLLTHQS</sequence>
<dbReference type="GO" id="GO:0003700">
    <property type="term" value="F:DNA-binding transcription factor activity"/>
    <property type="evidence" value="ECO:0007669"/>
    <property type="project" value="InterPro"/>
</dbReference>
<evidence type="ECO:0000256" key="1">
    <source>
        <dbReference type="SAM" id="Phobius"/>
    </source>
</evidence>
<dbReference type="GO" id="GO:0043565">
    <property type="term" value="F:sequence-specific DNA binding"/>
    <property type="evidence" value="ECO:0007669"/>
    <property type="project" value="InterPro"/>
</dbReference>
<dbReference type="InterPro" id="IPR018060">
    <property type="entry name" value="HTH_AraC"/>
</dbReference>
<dbReference type="Proteomes" id="UP000076715">
    <property type="component" value="Unassembled WGS sequence"/>
</dbReference>
<keyword evidence="1" id="KW-0472">Membrane</keyword>
<evidence type="ECO:0000313" key="4">
    <source>
        <dbReference type="Proteomes" id="UP000076715"/>
    </source>
</evidence>
<dbReference type="InterPro" id="IPR019734">
    <property type="entry name" value="TPR_rpt"/>
</dbReference>
<dbReference type="EMBL" id="LQRT01000024">
    <property type="protein sequence ID" value="KZS39568.1"/>
    <property type="molecule type" value="Genomic_DNA"/>
</dbReference>
<dbReference type="Gene3D" id="1.10.10.60">
    <property type="entry name" value="Homeodomain-like"/>
    <property type="match status" value="2"/>
</dbReference>
<dbReference type="SMART" id="SM00028">
    <property type="entry name" value="TPR"/>
    <property type="match status" value="5"/>
</dbReference>
<dbReference type="STRING" id="1642818.AWE51_07900"/>
<feature type="domain" description="HTH araC/xylS-type" evidence="2">
    <location>
        <begin position="445"/>
        <end position="557"/>
    </location>
</feature>
<name>A0A162Z509_9FLAO</name>
<dbReference type="AlphaFoldDB" id="A0A162Z509"/>
<dbReference type="PROSITE" id="PS01124">
    <property type="entry name" value="HTH_ARAC_FAMILY_2"/>
    <property type="match status" value="1"/>
</dbReference>
<keyword evidence="1" id="KW-0812">Transmembrane</keyword>
<evidence type="ECO:0000313" key="3">
    <source>
        <dbReference type="EMBL" id="KZS39568.1"/>
    </source>
</evidence>
<gene>
    <name evidence="3" type="ORF">AWE51_07900</name>
</gene>
<keyword evidence="4" id="KW-1185">Reference proteome</keyword>
<proteinExistence type="predicted"/>
<dbReference type="SMART" id="SM00342">
    <property type="entry name" value="HTH_ARAC"/>
    <property type="match status" value="1"/>
</dbReference>
<comment type="caution">
    <text evidence="3">The sequence shown here is derived from an EMBL/GenBank/DDBJ whole genome shotgun (WGS) entry which is preliminary data.</text>
</comment>